<organism evidence="1">
    <name type="scientific">marine sediment metagenome</name>
    <dbReference type="NCBI Taxonomy" id="412755"/>
    <lineage>
        <taxon>unclassified sequences</taxon>
        <taxon>metagenomes</taxon>
        <taxon>ecological metagenomes</taxon>
    </lineage>
</organism>
<accession>A0A0F9PP08</accession>
<protein>
    <submittedName>
        <fullName evidence="1">Uncharacterized protein</fullName>
    </submittedName>
</protein>
<proteinExistence type="predicted"/>
<name>A0A0F9PP08_9ZZZZ</name>
<sequence>MLNDEEDKAIRDGNRDLGMRAGARDAAWQDVVAAVDAVAVADREADSQAYRCGVLVRLGAPRSLAARFMGQLTRMMSSFIDYGDLPPFGKAMADMMARMTLHPTRLTFTSSGGMNLPVLDWPKVQFPVSTIPARGIDYGPTPLGRRMTRDSELYLGAARGMPTSDARNGLEEWGALWEPRTCLDCGHTGVDVGLRYCINSFACRERETAAKACLEPVTQA</sequence>
<reference evidence="1" key="1">
    <citation type="journal article" date="2015" name="Nature">
        <title>Complex archaea that bridge the gap between prokaryotes and eukaryotes.</title>
        <authorList>
            <person name="Spang A."/>
            <person name="Saw J.H."/>
            <person name="Jorgensen S.L."/>
            <person name="Zaremba-Niedzwiedzka K."/>
            <person name="Martijn J."/>
            <person name="Lind A.E."/>
            <person name="van Eijk R."/>
            <person name="Schleper C."/>
            <person name="Guy L."/>
            <person name="Ettema T.J."/>
        </authorList>
    </citation>
    <scope>NUCLEOTIDE SEQUENCE</scope>
</reference>
<gene>
    <name evidence="1" type="ORF">LCGC14_1193460</name>
</gene>
<comment type="caution">
    <text evidence="1">The sequence shown here is derived from an EMBL/GenBank/DDBJ whole genome shotgun (WGS) entry which is preliminary data.</text>
</comment>
<dbReference type="EMBL" id="LAZR01006076">
    <property type="protein sequence ID" value="KKM94917.1"/>
    <property type="molecule type" value="Genomic_DNA"/>
</dbReference>
<dbReference type="AlphaFoldDB" id="A0A0F9PP08"/>
<evidence type="ECO:0000313" key="1">
    <source>
        <dbReference type="EMBL" id="KKM94917.1"/>
    </source>
</evidence>